<dbReference type="AlphaFoldDB" id="A0A1X6YZI8"/>
<dbReference type="InterPro" id="IPR011650">
    <property type="entry name" value="Peptidase_M20_dimer"/>
</dbReference>
<dbReference type="OrthoDB" id="9761532at2"/>
<dbReference type="InterPro" id="IPR051458">
    <property type="entry name" value="Cyt/Met_Dipeptidase"/>
</dbReference>
<keyword evidence="3 5" id="KW-0378">Hydrolase</keyword>
<evidence type="ECO:0000259" key="4">
    <source>
        <dbReference type="Pfam" id="PF07687"/>
    </source>
</evidence>
<dbReference type="Pfam" id="PF07687">
    <property type="entry name" value="M20_dimer"/>
    <property type="match status" value="1"/>
</dbReference>
<dbReference type="RefSeq" id="WP_085887441.1">
    <property type="nucleotide sequence ID" value="NZ_FWFN01000003.1"/>
</dbReference>
<dbReference type="GO" id="GO:0046872">
    <property type="term" value="F:metal ion binding"/>
    <property type="evidence" value="ECO:0007669"/>
    <property type="project" value="UniProtKB-KW"/>
</dbReference>
<dbReference type="GO" id="GO:0009014">
    <property type="term" value="F:succinyl-diaminopimelate desuccinylase activity"/>
    <property type="evidence" value="ECO:0007669"/>
    <property type="project" value="UniProtKB-EC"/>
</dbReference>
<dbReference type="SUPFAM" id="SSF53187">
    <property type="entry name" value="Zn-dependent exopeptidases"/>
    <property type="match status" value="1"/>
</dbReference>
<dbReference type="NCBIfam" id="NF006579">
    <property type="entry name" value="PRK09104.1"/>
    <property type="match status" value="1"/>
</dbReference>
<dbReference type="Gene3D" id="3.30.70.360">
    <property type="match status" value="1"/>
</dbReference>
<evidence type="ECO:0000256" key="2">
    <source>
        <dbReference type="ARBA" id="ARBA00022723"/>
    </source>
</evidence>
<evidence type="ECO:0000313" key="5">
    <source>
        <dbReference type="EMBL" id="SLN36250.1"/>
    </source>
</evidence>
<dbReference type="PANTHER" id="PTHR43270">
    <property type="entry name" value="BETA-ALA-HIS DIPEPTIDASE"/>
    <property type="match status" value="1"/>
</dbReference>
<keyword evidence="1" id="KW-0645">Protease</keyword>
<dbReference type="NCBIfam" id="NF006053">
    <property type="entry name" value="PRK08201.1"/>
    <property type="match status" value="1"/>
</dbReference>
<proteinExistence type="predicted"/>
<name>A0A1X6YZI8_9RHOB</name>
<protein>
    <submittedName>
        <fullName evidence="5">Succinyl-diaminopimelate desuccinylase</fullName>
        <ecNumber evidence="5">3.5.1.18</ecNumber>
    </submittedName>
</protein>
<reference evidence="5 6" key="1">
    <citation type="submission" date="2017-03" db="EMBL/GenBank/DDBJ databases">
        <authorList>
            <person name="Afonso C.L."/>
            <person name="Miller P.J."/>
            <person name="Scott M.A."/>
            <person name="Spackman E."/>
            <person name="Goraichik I."/>
            <person name="Dimitrov K.M."/>
            <person name="Suarez D.L."/>
            <person name="Swayne D.E."/>
        </authorList>
    </citation>
    <scope>NUCLEOTIDE SEQUENCE [LARGE SCALE GENOMIC DNA]</scope>
    <source>
        <strain evidence="5 6">CECT 7751</strain>
    </source>
</reference>
<evidence type="ECO:0000313" key="6">
    <source>
        <dbReference type="Proteomes" id="UP000193963"/>
    </source>
</evidence>
<dbReference type="InterPro" id="IPR002933">
    <property type="entry name" value="Peptidase_M20"/>
</dbReference>
<gene>
    <name evidence="5" type="primary">dapE_1</name>
    <name evidence="5" type="ORF">PSM7751_01555</name>
</gene>
<keyword evidence="2" id="KW-0479">Metal-binding</keyword>
<evidence type="ECO:0000256" key="3">
    <source>
        <dbReference type="ARBA" id="ARBA00022801"/>
    </source>
</evidence>
<sequence>MNWTGYLDANQARFTKELLDFLRIPSVSAKPENAGDVMRAARWVRDRLETAGVTGAEILPTAGHPVVLAEWMGAGPEKPTILIYGHFDVQPAEPFDLWQSPPFEPEVRDNRVWARGASDDKGGMLIPILAVEAMLKTDGRLPVNVKFFFEGQEEIGSPDLPPFVAEHADRLKADMIFSADGSQWAPGQPQIVEALKGLVSLEVHVQGAAADLHSGQHGGGVANPGMALAQILASMKSPEGQITVEGFYDDVLPLDAETRAAIARVPYDEADYLAETGAPAVLPEPGYTVRESLWARPTLEVNGMTCGWQGAGTKTVLPAQASAKITCRLVAGQSPEAVFETIRAHVAAHCPPGVTAEVTRNPGRAEPFQVPVGHNATAIAAQVLEEVYGRAPYRTRVGGSIPVMTTLLGELGVHAVMFGFGHGDENIHAPNEFFRLDAFRTGQLAYGQLMEALARG</sequence>
<dbReference type="Pfam" id="PF01546">
    <property type="entry name" value="Peptidase_M20"/>
    <property type="match status" value="1"/>
</dbReference>
<feature type="domain" description="Peptidase M20 dimerisation" evidence="4">
    <location>
        <begin position="195"/>
        <end position="353"/>
    </location>
</feature>
<dbReference type="NCBIfam" id="NF005914">
    <property type="entry name" value="PRK07907.1"/>
    <property type="match status" value="1"/>
</dbReference>
<dbReference type="EMBL" id="FWFN01000003">
    <property type="protein sequence ID" value="SLN36250.1"/>
    <property type="molecule type" value="Genomic_DNA"/>
</dbReference>
<dbReference type="Gene3D" id="3.40.630.10">
    <property type="entry name" value="Zn peptidases"/>
    <property type="match status" value="1"/>
</dbReference>
<keyword evidence="6" id="KW-1185">Reference proteome</keyword>
<dbReference type="GO" id="GO:0008233">
    <property type="term" value="F:peptidase activity"/>
    <property type="evidence" value="ECO:0007669"/>
    <property type="project" value="UniProtKB-KW"/>
</dbReference>
<evidence type="ECO:0000256" key="1">
    <source>
        <dbReference type="ARBA" id="ARBA00022670"/>
    </source>
</evidence>
<organism evidence="5 6">
    <name type="scientific">Pseudooceanicola marinus</name>
    <dbReference type="NCBI Taxonomy" id="396013"/>
    <lineage>
        <taxon>Bacteria</taxon>
        <taxon>Pseudomonadati</taxon>
        <taxon>Pseudomonadota</taxon>
        <taxon>Alphaproteobacteria</taxon>
        <taxon>Rhodobacterales</taxon>
        <taxon>Paracoccaceae</taxon>
        <taxon>Pseudooceanicola</taxon>
    </lineage>
</organism>
<dbReference type="Proteomes" id="UP000193963">
    <property type="component" value="Unassembled WGS sequence"/>
</dbReference>
<dbReference type="EC" id="3.5.1.18" evidence="5"/>
<accession>A0A1X6YZI8</accession>
<dbReference type="GO" id="GO:0006508">
    <property type="term" value="P:proteolysis"/>
    <property type="evidence" value="ECO:0007669"/>
    <property type="project" value="UniProtKB-KW"/>
</dbReference>
<dbReference type="PANTHER" id="PTHR43270:SF12">
    <property type="entry name" value="SUCCINYL-DIAMINOPIMELATE DESUCCINYLASE"/>
    <property type="match status" value="1"/>
</dbReference>